<dbReference type="Proteomes" id="UP001160390">
    <property type="component" value="Unassembled WGS sequence"/>
</dbReference>
<reference evidence="4" key="1">
    <citation type="submission" date="2023-01" db="EMBL/GenBank/DDBJ databases">
        <authorList>
            <person name="Piombo E."/>
        </authorList>
    </citation>
    <scope>NUCLEOTIDE SEQUENCE</scope>
</reference>
<dbReference type="SMART" id="SM00066">
    <property type="entry name" value="GAL4"/>
    <property type="match status" value="1"/>
</dbReference>
<dbReference type="GO" id="GO:0000981">
    <property type="term" value="F:DNA-binding transcription factor activity, RNA polymerase II-specific"/>
    <property type="evidence" value="ECO:0007669"/>
    <property type="project" value="InterPro"/>
</dbReference>
<dbReference type="GO" id="GO:0008270">
    <property type="term" value="F:zinc ion binding"/>
    <property type="evidence" value="ECO:0007669"/>
    <property type="project" value="InterPro"/>
</dbReference>
<feature type="region of interest" description="Disordered" evidence="2">
    <location>
        <begin position="1"/>
        <end position="39"/>
    </location>
</feature>
<dbReference type="InterPro" id="IPR001138">
    <property type="entry name" value="Zn2Cys6_DnaBD"/>
</dbReference>
<organism evidence="4 5">
    <name type="scientific">Clonostachys chloroleuca</name>
    <dbReference type="NCBI Taxonomy" id="1926264"/>
    <lineage>
        <taxon>Eukaryota</taxon>
        <taxon>Fungi</taxon>
        <taxon>Dikarya</taxon>
        <taxon>Ascomycota</taxon>
        <taxon>Pezizomycotina</taxon>
        <taxon>Sordariomycetes</taxon>
        <taxon>Hypocreomycetidae</taxon>
        <taxon>Hypocreales</taxon>
        <taxon>Bionectriaceae</taxon>
        <taxon>Clonostachys</taxon>
    </lineage>
</organism>
<dbReference type="Gene3D" id="4.10.240.10">
    <property type="entry name" value="Zn(2)-C6 fungal-type DNA-binding domain"/>
    <property type="match status" value="1"/>
</dbReference>
<evidence type="ECO:0000313" key="4">
    <source>
        <dbReference type="EMBL" id="CAI6015362.1"/>
    </source>
</evidence>
<evidence type="ECO:0000259" key="3">
    <source>
        <dbReference type="PROSITE" id="PS50048"/>
    </source>
</evidence>
<keyword evidence="1" id="KW-0539">Nucleus</keyword>
<proteinExistence type="predicted"/>
<dbReference type="SUPFAM" id="SSF57701">
    <property type="entry name" value="Zn2/Cys6 DNA-binding domain"/>
    <property type="match status" value="1"/>
</dbReference>
<name>A0AA35LPL9_9HYPO</name>
<dbReference type="CDD" id="cd00067">
    <property type="entry name" value="GAL4"/>
    <property type="match status" value="1"/>
</dbReference>
<protein>
    <recommendedName>
        <fullName evidence="3">Zn(2)-C6 fungal-type domain-containing protein</fullName>
    </recommendedName>
</protein>
<sequence>MERSYAPLRPRGSPGGDAPTAGSANPSVDGAYGESPEQKRRRIGVSIACNECRRKKIRCDGRRPVCTHCSTKNFSHCEYRNDALSSECKTLLLEVVKLLNSIPSMEMVRLLDDLGKADAVTIITTLRDRVKAILGGAGEQDTAATGPGREGSPDSAELKLDHPLAYPNVAKMDPELFDTGPYQGFIQALPHSPVAVPQQHLSAQPTSAAEPTPSSTSDSTPGPQGSSFTVSPETSRSRTLEPQPPPLGFCDPRLKDLRIARWTTVDIDDSLAAKCISLYLETDHPLLGHFDPDLFLDDLISEQEEEQRFCSPLLVNALLYWACVCTFLSPSVQRARLTQSSQQMYSAIEPKTDTMAIEFCTVAEKLWNSERSNGRDSILFMAASEFLSLGYLGQGRDHSVLKYLNEACQAGIRLRLLSVGSLEPAVPMQMEVDKESQELRQRMYAAWGIFNFAALMSLFYRQPGMHISLSCPHVPIPTASNVARLQGRSSPLHYMGYTFPHLCRFWNIVHEVSAVYNKGNQHPWASSSNLAFAEFKFRELLAWSQNLSFRQAAEHADSPHHVKVMHLWFHAAILDIFRPFTSVATSRHSPLRTFANSTVTPQLISESSTARLKSLILNYRTHHASSSYTILWHTALLYAANSILDMPGEEAKQDPYIMLVLYSYIRLSATWRVAKAIFKGLLSMILRRGDMSSDVARKMLSDLDNIDKGDEDPITGGIRATFMMDLQQAPSEPESATVESLAEDFETNVMLNEYTNILEKR</sequence>
<dbReference type="PANTHER" id="PTHR47256">
    <property type="entry name" value="ZN(II)2CYS6 TRANSCRIPTION FACTOR (EUROFUNG)-RELATED"/>
    <property type="match status" value="1"/>
</dbReference>
<dbReference type="InterPro" id="IPR053187">
    <property type="entry name" value="Notoamide_regulator"/>
</dbReference>
<evidence type="ECO:0000256" key="1">
    <source>
        <dbReference type="ARBA" id="ARBA00023242"/>
    </source>
</evidence>
<feature type="compositionally biased region" description="Low complexity" evidence="2">
    <location>
        <begin position="202"/>
        <end position="227"/>
    </location>
</feature>
<dbReference type="PROSITE" id="PS00463">
    <property type="entry name" value="ZN2_CY6_FUNGAL_1"/>
    <property type="match status" value="1"/>
</dbReference>
<gene>
    <name evidence="4" type="ORF">CCHLO57077_00018478</name>
</gene>
<dbReference type="Pfam" id="PF00172">
    <property type="entry name" value="Zn_clus"/>
    <property type="match status" value="1"/>
</dbReference>
<comment type="caution">
    <text evidence="4">The sequence shown here is derived from an EMBL/GenBank/DDBJ whole genome shotgun (WGS) entry which is preliminary data.</text>
</comment>
<dbReference type="CDD" id="cd12148">
    <property type="entry name" value="fungal_TF_MHR"/>
    <property type="match status" value="1"/>
</dbReference>
<feature type="domain" description="Zn(2)-C6 fungal-type" evidence="3">
    <location>
        <begin position="48"/>
        <end position="79"/>
    </location>
</feature>
<evidence type="ECO:0000313" key="5">
    <source>
        <dbReference type="Proteomes" id="UP001160390"/>
    </source>
</evidence>
<keyword evidence="5" id="KW-1185">Reference proteome</keyword>
<feature type="region of interest" description="Disordered" evidence="2">
    <location>
        <begin position="138"/>
        <end position="159"/>
    </location>
</feature>
<feature type="region of interest" description="Disordered" evidence="2">
    <location>
        <begin position="197"/>
        <end position="249"/>
    </location>
</feature>
<evidence type="ECO:0000256" key="2">
    <source>
        <dbReference type="SAM" id="MobiDB-lite"/>
    </source>
</evidence>
<dbReference type="AlphaFoldDB" id="A0AA35LPL9"/>
<dbReference type="EMBL" id="CABFNP030000445">
    <property type="protein sequence ID" value="CAI6015362.1"/>
    <property type="molecule type" value="Genomic_DNA"/>
</dbReference>
<accession>A0AA35LPL9</accession>
<dbReference type="PROSITE" id="PS50048">
    <property type="entry name" value="ZN2_CY6_FUNGAL_2"/>
    <property type="match status" value="1"/>
</dbReference>
<dbReference type="InterPro" id="IPR036864">
    <property type="entry name" value="Zn2-C6_fun-type_DNA-bd_sf"/>
</dbReference>
<dbReference type="PANTHER" id="PTHR47256:SF1">
    <property type="entry name" value="ZN(II)2CYS6 TRANSCRIPTION FACTOR (EUROFUNG)"/>
    <property type="match status" value="1"/>
</dbReference>